<evidence type="ECO:0000313" key="2">
    <source>
        <dbReference type="EMBL" id="CAG8526703.1"/>
    </source>
</evidence>
<accession>A0A9N9ABF0</accession>
<comment type="caution">
    <text evidence="2">The sequence shown here is derived from an EMBL/GenBank/DDBJ whole genome shotgun (WGS) entry which is preliminary data.</text>
</comment>
<name>A0A9N9ABF0_9GLOM</name>
<organism evidence="2 3">
    <name type="scientific">Ambispora leptoticha</name>
    <dbReference type="NCBI Taxonomy" id="144679"/>
    <lineage>
        <taxon>Eukaryota</taxon>
        <taxon>Fungi</taxon>
        <taxon>Fungi incertae sedis</taxon>
        <taxon>Mucoromycota</taxon>
        <taxon>Glomeromycotina</taxon>
        <taxon>Glomeromycetes</taxon>
        <taxon>Archaeosporales</taxon>
        <taxon>Ambisporaceae</taxon>
        <taxon>Ambispora</taxon>
    </lineage>
</organism>
<dbReference type="AlphaFoldDB" id="A0A9N9ABF0"/>
<gene>
    <name evidence="2" type="ORF">ALEPTO_LOCUS4736</name>
</gene>
<evidence type="ECO:0000313" key="3">
    <source>
        <dbReference type="Proteomes" id="UP000789508"/>
    </source>
</evidence>
<feature type="coiled-coil region" evidence="1">
    <location>
        <begin position="88"/>
        <end position="140"/>
    </location>
</feature>
<keyword evidence="1" id="KW-0175">Coiled coil</keyword>
<dbReference type="Proteomes" id="UP000789508">
    <property type="component" value="Unassembled WGS sequence"/>
</dbReference>
<sequence length="161" mass="18807">MDNFSDFENELESLSLAASSSTARTLFDELRDMHITDFEKARELGDELYESYESHEEWDEYEQGYSEYRYIFLGSIFSFDDEDVPTVLQAVVEKVKMATEEKEELLREKAEELRELKETYEMLEKELTVEQIDNDDADNNMAATSSMKDATTTTKTMLPIR</sequence>
<protein>
    <submittedName>
        <fullName evidence="2">12620_t:CDS:1</fullName>
    </submittedName>
</protein>
<reference evidence="2" key="1">
    <citation type="submission" date="2021-06" db="EMBL/GenBank/DDBJ databases">
        <authorList>
            <person name="Kallberg Y."/>
            <person name="Tangrot J."/>
            <person name="Rosling A."/>
        </authorList>
    </citation>
    <scope>NUCLEOTIDE SEQUENCE</scope>
    <source>
        <strain evidence="2">FL130A</strain>
    </source>
</reference>
<proteinExistence type="predicted"/>
<evidence type="ECO:0000256" key="1">
    <source>
        <dbReference type="SAM" id="Coils"/>
    </source>
</evidence>
<dbReference type="EMBL" id="CAJVPS010001158">
    <property type="protein sequence ID" value="CAG8526703.1"/>
    <property type="molecule type" value="Genomic_DNA"/>
</dbReference>
<dbReference type="OrthoDB" id="10563295at2759"/>
<keyword evidence="3" id="KW-1185">Reference proteome</keyword>